<feature type="transmembrane region" description="Helical" evidence="1">
    <location>
        <begin position="108"/>
        <end position="127"/>
    </location>
</feature>
<accession>A0ABS7Y1E8</accession>
<dbReference type="RefSeq" id="WP_224478713.1">
    <property type="nucleotide sequence ID" value="NZ_JAIUJS010000005.1"/>
</dbReference>
<keyword evidence="1" id="KW-0472">Membrane</keyword>
<dbReference type="Proteomes" id="UP001198402">
    <property type="component" value="Unassembled WGS sequence"/>
</dbReference>
<keyword evidence="1" id="KW-1133">Transmembrane helix</keyword>
<proteinExistence type="predicted"/>
<reference evidence="3" key="1">
    <citation type="submission" date="2023-07" db="EMBL/GenBank/DDBJ databases">
        <authorList>
            <person name="Yue Y."/>
        </authorList>
    </citation>
    <scope>NUCLEOTIDE SEQUENCE [LARGE SCALE GENOMIC DNA]</scope>
    <source>
        <strain evidence="3">2Y89</strain>
    </source>
</reference>
<sequence>MKKYVILKLIGLAILTMITLVIISFLEVAVYSYLINPGQEQSVYEAHANSSAPYISGIFGFIVFFLVVRYWKKKEYPNVLKLAILFPLVYVLLDIIIITAAGVKWSDFILIFAIANTAKFLGSYLGYKLTK</sequence>
<organism evidence="2 3">
    <name type="scientific">Winogradskyella vincentii</name>
    <dbReference type="NCBI Taxonomy" id="2877122"/>
    <lineage>
        <taxon>Bacteria</taxon>
        <taxon>Pseudomonadati</taxon>
        <taxon>Bacteroidota</taxon>
        <taxon>Flavobacteriia</taxon>
        <taxon>Flavobacteriales</taxon>
        <taxon>Flavobacteriaceae</taxon>
        <taxon>Winogradskyella</taxon>
    </lineage>
</organism>
<keyword evidence="3" id="KW-1185">Reference proteome</keyword>
<evidence type="ECO:0000313" key="2">
    <source>
        <dbReference type="EMBL" id="MCA0153754.1"/>
    </source>
</evidence>
<feature type="transmembrane region" description="Helical" evidence="1">
    <location>
        <begin position="54"/>
        <end position="71"/>
    </location>
</feature>
<dbReference type="EMBL" id="JAIUJS010000005">
    <property type="protein sequence ID" value="MCA0153754.1"/>
    <property type="molecule type" value="Genomic_DNA"/>
</dbReference>
<evidence type="ECO:0000256" key="1">
    <source>
        <dbReference type="SAM" id="Phobius"/>
    </source>
</evidence>
<keyword evidence="1" id="KW-0812">Transmembrane</keyword>
<feature type="transmembrane region" description="Helical" evidence="1">
    <location>
        <begin position="12"/>
        <end position="34"/>
    </location>
</feature>
<gene>
    <name evidence="2" type="ORF">LBV24_11040</name>
</gene>
<protein>
    <recommendedName>
        <fullName evidence="4">DUF2127 domain-containing protein</fullName>
    </recommendedName>
</protein>
<name>A0ABS7Y1E8_9FLAO</name>
<comment type="caution">
    <text evidence="2">The sequence shown here is derived from an EMBL/GenBank/DDBJ whole genome shotgun (WGS) entry which is preliminary data.</text>
</comment>
<evidence type="ECO:0008006" key="4">
    <source>
        <dbReference type="Google" id="ProtNLM"/>
    </source>
</evidence>
<feature type="transmembrane region" description="Helical" evidence="1">
    <location>
        <begin position="83"/>
        <end position="102"/>
    </location>
</feature>
<evidence type="ECO:0000313" key="3">
    <source>
        <dbReference type="Proteomes" id="UP001198402"/>
    </source>
</evidence>